<gene>
    <name evidence="1" type="ORF">CBM2594_B10312</name>
</gene>
<evidence type="ECO:0000313" key="2">
    <source>
        <dbReference type="Proteomes" id="UP000257139"/>
    </source>
</evidence>
<sequence>MAACGLVSSRRRACAAKARRLPGPRRHHFLWESSDTEFGASRLSGLPVQTYRCITASVIPRLHTR</sequence>
<name>A0A375GMP0_9BURK</name>
<accession>A0A375GMP0</accession>
<organism evidence="1 2">
    <name type="scientific">Cupriavidus taiwanensis</name>
    <dbReference type="NCBI Taxonomy" id="164546"/>
    <lineage>
        <taxon>Bacteria</taxon>
        <taxon>Pseudomonadati</taxon>
        <taxon>Pseudomonadota</taxon>
        <taxon>Betaproteobacteria</taxon>
        <taxon>Burkholderiales</taxon>
        <taxon>Burkholderiaceae</taxon>
        <taxon>Cupriavidus</taxon>
    </lineage>
</organism>
<protein>
    <submittedName>
        <fullName evidence="1">Uncharacterized protein</fullName>
    </submittedName>
</protein>
<reference evidence="1 2" key="1">
    <citation type="submission" date="2018-01" db="EMBL/GenBank/DDBJ databases">
        <authorList>
            <person name="Clerissi C."/>
        </authorList>
    </citation>
    <scope>NUCLEOTIDE SEQUENCE [LARGE SCALE GENOMIC DNA]</scope>
    <source>
        <strain evidence="1">Cupriavidus taiwanensis STM 6021</strain>
    </source>
</reference>
<dbReference type="Proteomes" id="UP000257139">
    <property type="component" value="Chromosome CBM2594_b"/>
</dbReference>
<dbReference type="EMBL" id="LT978514">
    <property type="protein sequence ID" value="SPC21208.1"/>
    <property type="molecule type" value="Genomic_DNA"/>
</dbReference>
<proteinExistence type="predicted"/>
<dbReference type="AlphaFoldDB" id="A0A375GMP0"/>
<evidence type="ECO:0000313" key="1">
    <source>
        <dbReference type="EMBL" id="SPC21208.1"/>
    </source>
</evidence>